<keyword evidence="4" id="KW-1133">Transmembrane helix</keyword>
<proteinExistence type="predicted"/>
<dbReference type="InterPro" id="IPR014756">
    <property type="entry name" value="Ig_E-set"/>
</dbReference>
<dbReference type="InterPro" id="IPR014755">
    <property type="entry name" value="Cu-Rt/internalin_Ig-like"/>
</dbReference>
<dbReference type="RefSeq" id="WP_246014192.1">
    <property type="nucleotide sequence ID" value="NZ_CP039247.1"/>
</dbReference>
<feature type="domain" description="CopC" evidence="6">
    <location>
        <begin position="41"/>
        <end position="137"/>
    </location>
</feature>
<dbReference type="Gene3D" id="2.60.40.1220">
    <property type="match status" value="1"/>
</dbReference>
<keyword evidence="4" id="KW-0812">Transmembrane</keyword>
<dbReference type="KEGG" id="cee:CENDO_06435"/>
<dbReference type="GO" id="GO:0005507">
    <property type="term" value="F:copper ion binding"/>
    <property type="evidence" value="ECO:0007669"/>
    <property type="project" value="InterPro"/>
</dbReference>
<sequence length="212" mass="21029" precursor="true">MNTPLTAIRLRSKAWAAAVLAGGMLAVAPGAWLAAPVAQAHDSVIGGSIETDEVVEALPDVITLEFSGIPQEGFNTIAVSNVDTGEVLFSAEPSLDGRNLSIEVPEGTEAGPGQYQVGFSITSSDGHATRGAVPFSIAGGEEAGAGAASSEDATAGGSTDTAADSPGETEASSTDDGLQGPVKWIAAAGGVLALIAVAAVMIAKRRTLGEGQ</sequence>
<dbReference type="GO" id="GO:0042597">
    <property type="term" value="C:periplasmic space"/>
    <property type="evidence" value="ECO:0007669"/>
    <property type="project" value="InterPro"/>
</dbReference>
<feature type="chain" id="PRO_5039256479" description="CopC domain-containing protein" evidence="5">
    <location>
        <begin position="35"/>
        <end position="212"/>
    </location>
</feature>
<dbReference type="GO" id="GO:0046688">
    <property type="term" value="P:response to copper ion"/>
    <property type="evidence" value="ECO:0007669"/>
    <property type="project" value="InterPro"/>
</dbReference>
<dbReference type="EMBL" id="CP039247">
    <property type="protein sequence ID" value="QCB28566.1"/>
    <property type="molecule type" value="Genomic_DNA"/>
</dbReference>
<evidence type="ECO:0000313" key="8">
    <source>
        <dbReference type="Proteomes" id="UP000296352"/>
    </source>
</evidence>
<dbReference type="AlphaFoldDB" id="A0A4P7QHP5"/>
<feature type="signal peptide" evidence="5">
    <location>
        <begin position="1"/>
        <end position="34"/>
    </location>
</feature>
<keyword evidence="8" id="KW-1185">Reference proteome</keyword>
<feature type="transmembrane region" description="Helical" evidence="4">
    <location>
        <begin position="184"/>
        <end position="203"/>
    </location>
</feature>
<protein>
    <recommendedName>
        <fullName evidence="6">CopC domain-containing protein</fullName>
    </recommendedName>
</protein>
<keyword evidence="2" id="KW-0186">Copper</keyword>
<evidence type="ECO:0000313" key="7">
    <source>
        <dbReference type="EMBL" id="QCB28566.1"/>
    </source>
</evidence>
<accession>A0A4P7QHP5</accession>
<dbReference type="Pfam" id="PF04234">
    <property type="entry name" value="CopC"/>
    <property type="match status" value="1"/>
</dbReference>
<evidence type="ECO:0000256" key="1">
    <source>
        <dbReference type="ARBA" id="ARBA00022729"/>
    </source>
</evidence>
<name>A0A4P7QHP5_9CORY</name>
<organism evidence="7 8">
    <name type="scientific">Corynebacterium endometrii</name>
    <dbReference type="NCBI Taxonomy" id="2488819"/>
    <lineage>
        <taxon>Bacteria</taxon>
        <taxon>Bacillati</taxon>
        <taxon>Actinomycetota</taxon>
        <taxon>Actinomycetes</taxon>
        <taxon>Mycobacteriales</taxon>
        <taxon>Corynebacteriaceae</taxon>
        <taxon>Corynebacterium</taxon>
    </lineage>
</organism>
<keyword evidence="4" id="KW-0472">Membrane</keyword>
<keyword evidence="1 5" id="KW-0732">Signal</keyword>
<evidence type="ECO:0000256" key="2">
    <source>
        <dbReference type="ARBA" id="ARBA00023008"/>
    </source>
</evidence>
<feature type="compositionally biased region" description="Low complexity" evidence="3">
    <location>
        <begin position="142"/>
        <end position="165"/>
    </location>
</feature>
<evidence type="ECO:0000256" key="3">
    <source>
        <dbReference type="SAM" id="MobiDB-lite"/>
    </source>
</evidence>
<evidence type="ECO:0000256" key="5">
    <source>
        <dbReference type="SAM" id="SignalP"/>
    </source>
</evidence>
<dbReference type="Proteomes" id="UP000296352">
    <property type="component" value="Chromosome"/>
</dbReference>
<reference evidence="7 8" key="1">
    <citation type="submission" date="2019-04" db="EMBL/GenBank/DDBJ databases">
        <title>Corynebacterium endometrii sp. nov., isolated from the uterus of a cow with endometritis.</title>
        <authorList>
            <person name="Ballas P."/>
            <person name="Ruckert C."/>
            <person name="Wagener K."/>
            <person name="Drillich M."/>
            <person name="Kaempfer P."/>
            <person name="Busse H.-J."/>
            <person name="Ehling-Schulz M."/>
        </authorList>
    </citation>
    <scope>NUCLEOTIDE SEQUENCE [LARGE SCALE GENOMIC DNA]</scope>
    <source>
        <strain evidence="7 8">LMM-1653</strain>
    </source>
</reference>
<evidence type="ECO:0000256" key="4">
    <source>
        <dbReference type="SAM" id="Phobius"/>
    </source>
</evidence>
<gene>
    <name evidence="7" type="ORF">CENDO_06435</name>
</gene>
<dbReference type="InterPro" id="IPR007348">
    <property type="entry name" value="CopC_dom"/>
</dbReference>
<feature type="region of interest" description="Disordered" evidence="3">
    <location>
        <begin position="142"/>
        <end position="179"/>
    </location>
</feature>
<evidence type="ECO:0000259" key="6">
    <source>
        <dbReference type="Pfam" id="PF04234"/>
    </source>
</evidence>
<dbReference type="SUPFAM" id="SSF81296">
    <property type="entry name" value="E set domains"/>
    <property type="match status" value="1"/>
</dbReference>